<keyword evidence="1" id="KW-0812">Transmembrane</keyword>
<accession>B6UFB4</accession>
<proteinExistence type="evidence at transcript level"/>
<name>B6UFB4_MAIZE</name>
<evidence type="ECO:0000256" key="1">
    <source>
        <dbReference type="SAM" id="Phobius"/>
    </source>
</evidence>
<sequence length="41" mass="4537">MNRGLEVERRRLLMSGLVSSFTIVLPISGSVHGPPLLMIRC</sequence>
<keyword evidence="1" id="KW-1133">Transmembrane helix</keyword>
<dbReference type="AlphaFoldDB" id="B6UFB4"/>
<protein>
    <submittedName>
        <fullName evidence="2">Uncharacterized protein</fullName>
    </submittedName>
</protein>
<evidence type="ECO:0000313" key="2">
    <source>
        <dbReference type="EMBL" id="ACG48047.1"/>
    </source>
</evidence>
<feature type="transmembrane region" description="Helical" evidence="1">
    <location>
        <begin position="12"/>
        <end position="31"/>
    </location>
</feature>
<dbReference type="EMBL" id="EU975929">
    <property type="protein sequence ID" value="ACG48047.1"/>
    <property type="molecule type" value="mRNA"/>
</dbReference>
<reference evidence="2" key="1">
    <citation type="journal article" date="2009" name="Plant Mol. Biol.">
        <title>Insights into corn genes derived from large-scale cDNA sequencing.</title>
        <authorList>
            <person name="Alexandrov N.N."/>
            <person name="Brover V.V."/>
            <person name="Freidin S."/>
            <person name="Troukhan M.E."/>
            <person name="Tatarinova T.V."/>
            <person name="Zhang H."/>
            <person name="Swaller T.J."/>
            <person name="Lu Y.P."/>
            <person name="Bouck J."/>
            <person name="Flavell R.B."/>
            <person name="Feldmann K.A."/>
        </authorList>
    </citation>
    <scope>NUCLEOTIDE SEQUENCE</scope>
</reference>
<organism evidence="2">
    <name type="scientific">Zea mays</name>
    <name type="common">Maize</name>
    <dbReference type="NCBI Taxonomy" id="4577"/>
    <lineage>
        <taxon>Eukaryota</taxon>
        <taxon>Viridiplantae</taxon>
        <taxon>Streptophyta</taxon>
        <taxon>Embryophyta</taxon>
        <taxon>Tracheophyta</taxon>
        <taxon>Spermatophyta</taxon>
        <taxon>Magnoliopsida</taxon>
        <taxon>Liliopsida</taxon>
        <taxon>Poales</taxon>
        <taxon>Poaceae</taxon>
        <taxon>PACMAD clade</taxon>
        <taxon>Panicoideae</taxon>
        <taxon>Andropogonodae</taxon>
        <taxon>Andropogoneae</taxon>
        <taxon>Tripsacinae</taxon>
        <taxon>Zea</taxon>
    </lineage>
</organism>
<keyword evidence="1" id="KW-0472">Membrane</keyword>